<dbReference type="AlphaFoldDB" id="A0AAE1EBW7"/>
<comment type="caution">
    <text evidence="1">The sequence shown here is derived from an EMBL/GenBank/DDBJ whole genome shotgun (WGS) entry which is preliminary data.</text>
</comment>
<sequence>MILWRDFKQGFTGDQGVGVDHKERGKDLRRGSDRPVIEQLGFLCAHHEERSYTVQEDTCSASRRSKLFNILMRKKNDLMAFSISRPGWGIDARIKLRDAVFDFCRQGRQPAAPFTTVSYIPFKVLAPVYPAKEVLMEGCVGFGLVERPKTNKRLSSLSS</sequence>
<gene>
    <name evidence="1" type="ORF">RRG08_001247</name>
</gene>
<dbReference type="EMBL" id="JAWDGP010000384">
    <property type="protein sequence ID" value="KAK3801000.1"/>
    <property type="molecule type" value="Genomic_DNA"/>
</dbReference>
<accession>A0AAE1EBW7</accession>
<protein>
    <submittedName>
        <fullName evidence="1">Uncharacterized protein</fullName>
    </submittedName>
</protein>
<proteinExistence type="predicted"/>
<evidence type="ECO:0000313" key="1">
    <source>
        <dbReference type="EMBL" id="KAK3801000.1"/>
    </source>
</evidence>
<reference evidence="1" key="1">
    <citation type="journal article" date="2023" name="G3 (Bethesda)">
        <title>A reference genome for the long-term kleptoplast-retaining sea slug Elysia crispata morphotype clarki.</title>
        <authorList>
            <person name="Eastman K.E."/>
            <person name="Pendleton A.L."/>
            <person name="Shaikh M.A."/>
            <person name="Suttiyut T."/>
            <person name="Ogas R."/>
            <person name="Tomko P."/>
            <person name="Gavelis G."/>
            <person name="Widhalm J.R."/>
            <person name="Wisecaver J.H."/>
        </authorList>
    </citation>
    <scope>NUCLEOTIDE SEQUENCE</scope>
    <source>
        <strain evidence="1">ECLA1</strain>
    </source>
</reference>
<name>A0AAE1EBW7_9GAST</name>
<organism evidence="1 2">
    <name type="scientific">Elysia crispata</name>
    <name type="common">lettuce slug</name>
    <dbReference type="NCBI Taxonomy" id="231223"/>
    <lineage>
        <taxon>Eukaryota</taxon>
        <taxon>Metazoa</taxon>
        <taxon>Spiralia</taxon>
        <taxon>Lophotrochozoa</taxon>
        <taxon>Mollusca</taxon>
        <taxon>Gastropoda</taxon>
        <taxon>Heterobranchia</taxon>
        <taxon>Euthyneura</taxon>
        <taxon>Panpulmonata</taxon>
        <taxon>Sacoglossa</taxon>
        <taxon>Placobranchoidea</taxon>
        <taxon>Plakobranchidae</taxon>
        <taxon>Elysia</taxon>
    </lineage>
</organism>
<keyword evidence="2" id="KW-1185">Reference proteome</keyword>
<dbReference type="Proteomes" id="UP001283361">
    <property type="component" value="Unassembled WGS sequence"/>
</dbReference>
<evidence type="ECO:0000313" key="2">
    <source>
        <dbReference type="Proteomes" id="UP001283361"/>
    </source>
</evidence>